<dbReference type="GO" id="GO:0030313">
    <property type="term" value="C:cell envelope"/>
    <property type="evidence" value="ECO:0007669"/>
    <property type="project" value="UniProtKB-SubCell"/>
</dbReference>
<dbReference type="Gene3D" id="1.20.1420.20">
    <property type="entry name" value="M75 peptidase, HXXE motif"/>
    <property type="match status" value="1"/>
</dbReference>
<dbReference type="AlphaFoldDB" id="A0A090VPK1"/>
<protein>
    <submittedName>
        <fullName evidence="4">Iron-regulated protein A</fullName>
    </submittedName>
</protein>
<evidence type="ECO:0000313" key="5">
    <source>
        <dbReference type="Proteomes" id="UP000029641"/>
    </source>
</evidence>
<keyword evidence="2" id="KW-0732">Signal</keyword>
<dbReference type="EMBL" id="BBNR01000005">
    <property type="protein sequence ID" value="GAL66675.1"/>
    <property type="molecule type" value="Genomic_DNA"/>
</dbReference>
<dbReference type="CDD" id="cd14659">
    <property type="entry name" value="Imelysin-like_IPPA"/>
    <property type="match status" value="1"/>
</dbReference>
<dbReference type="Pfam" id="PF09375">
    <property type="entry name" value="Peptidase_M75"/>
    <property type="match status" value="1"/>
</dbReference>
<dbReference type="STRING" id="504487.JCM19538_1005"/>
<dbReference type="InterPro" id="IPR038352">
    <property type="entry name" value="Imelysin_sf"/>
</dbReference>
<organism evidence="4 5">
    <name type="scientific">Jejuia pallidilutea</name>
    <dbReference type="NCBI Taxonomy" id="504487"/>
    <lineage>
        <taxon>Bacteria</taxon>
        <taxon>Pseudomonadati</taxon>
        <taxon>Bacteroidota</taxon>
        <taxon>Flavobacteriia</taxon>
        <taxon>Flavobacteriales</taxon>
        <taxon>Flavobacteriaceae</taxon>
        <taxon>Jejuia</taxon>
    </lineage>
</organism>
<accession>A0A090VPK1</accession>
<evidence type="ECO:0000259" key="3">
    <source>
        <dbReference type="Pfam" id="PF09375"/>
    </source>
</evidence>
<comment type="subcellular location">
    <subcellularLocation>
        <location evidence="1">Cell envelope</location>
    </subcellularLocation>
</comment>
<dbReference type="Proteomes" id="UP000029641">
    <property type="component" value="Unassembled WGS sequence"/>
</dbReference>
<dbReference type="InterPro" id="IPR034984">
    <property type="entry name" value="Imelysin-like_IPPA"/>
</dbReference>
<proteinExistence type="predicted"/>
<evidence type="ECO:0000256" key="2">
    <source>
        <dbReference type="ARBA" id="ARBA00022729"/>
    </source>
</evidence>
<feature type="domain" description="Imelysin-like" evidence="3">
    <location>
        <begin position="58"/>
        <end position="350"/>
    </location>
</feature>
<dbReference type="eggNOG" id="COG3489">
    <property type="taxonomic scope" value="Bacteria"/>
</dbReference>
<evidence type="ECO:0000313" key="4">
    <source>
        <dbReference type="EMBL" id="GAL66675.1"/>
    </source>
</evidence>
<dbReference type="InterPro" id="IPR018976">
    <property type="entry name" value="Imelysin-like"/>
</dbReference>
<reference evidence="4 5" key="1">
    <citation type="journal article" date="2014" name="Genome Announc.">
        <title>Draft Genome Sequence of Marine Flavobacterium Jejuia pallidilutea Strain 11shimoA1 and Pigmentation Mutants.</title>
        <authorList>
            <person name="Takatani N."/>
            <person name="Nakanishi M."/>
            <person name="Meirelles P."/>
            <person name="Mino S."/>
            <person name="Suda W."/>
            <person name="Oshima K."/>
            <person name="Hattori M."/>
            <person name="Ohkuma M."/>
            <person name="Hosokawa M."/>
            <person name="Miyashita K."/>
            <person name="Thompson F.L."/>
            <person name="Niwa A."/>
            <person name="Sawabe T."/>
            <person name="Sawabe T."/>
        </authorList>
    </citation>
    <scope>NUCLEOTIDE SEQUENCE [LARGE SCALE GENOMIC DNA]</scope>
    <source>
        <strain evidence="4 5">JCM 19301</strain>
    </source>
</reference>
<name>A0A090VPK1_9FLAO</name>
<sequence>MFVKKMTIMKSFKLVFLLIAITTLGGFVWSCSDNSSSDTTTDSFNREEMLSNWADNIIIPSYQFFKERVDVLKATSDIFEAAPNQLNLAALRTSWENAYKAWQNVSMFNIGPAETSFLRSYVNTYPTNTTTIENNVSSGNYNLRDINLNDAQGFPALDYLLFGLGETDTEILNVYSGINGEKYLNYLTDVVDRIDTLNTEVLSDWQDNYRAIFVTNNGASSNSSTNSLVNDWMEYYEVAFRNGKIGFPAGVFSDGSTGPERVEAYYNNNLSKVLCLEALNAMQAFFKGENFNNAGSGPSLESYLDFLNTVKNGEDLSTLINNQFDASRTAINALNNSFSEQITTNNNAMLSAFEELQANVVLLKSDMFSALSIAVEFNSGDGD</sequence>
<evidence type="ECO:0000256" key="1">
    <source>
        <dbReference type="ARBA" id="ARBA00004196"/>
    </source>
</evidence>
<gene>
    <name evidence="4" type="ORF">JCM19301_3153</name>
</gene>
<comment type="caution">
    <text evidence="4">The sequence shown here is derived from an EMBL/GenBank/DDBJ whole genome shotgun (WGS) entry which is preliminary data.</text>
</comment>